<feature type="domain" description="Phosphogluconate dehydrogenase NAD-binding putative C-terminal" evidence="2">
    <location>
        <begin position="180"/>
        <end position="248"/>
    </location>
</feature>
<evidence type="ECO:0000313" key="4">
    <source>
        <dbReference type="Proteomes" id="UP000642070"/>
    </source>
</evidence>
<evidence type="ECO:0000259" key="1">
    <source>
        <dbReference type="Pfam" id="PF03446"/>
    </source>
</evidence>
<reference evidence="3" key="1">
    <citation type="journal article" date="2014" name="Int. J. Syst. Evol. Microbiol.">
        <title>Complete genome sequence of Corynebacterium casei LMG S-19264T (=DSM 44701T), isolated from a smear-ripened cheese.</title>
        <authorList>
            <consortium name="US DOE Joint Genome Institute (JGI-PGF)"/>
            <person name="Walter F."/>
            <person name="Albersmeier A."/>
            <person name="Kalinowski J."/>
            <person name="Ruckert C."/>
        </authorList>
    </citation>
    <scope>NUCLEOTIDE SEQUENCE</scope>
    <source>
        <strain evidence="3">JCM 19831</strain>
    </source>
</reference>
<accession>A0A917TFE9</accession>
<organism evidence="3 4">
    <name type="scientific">Dactylosporangium sucinum</name>
    <dbReference type="NCBI Taxonomy" id="1424081"/>
    <lineage>
        <taxon>Bacteria</taxon>
        <taxon>Bacillati</taxon>
        <taxon>Actinomycetota</taxon>
        <taxon>Actinomycetes</taxon>
        <taxon>Micromonosporales</taxon>
        <taxon>Micromonosporaceae</taxon>
        <taxon>Dactylosporangium</taxon>
    </lineage>
</organism>
<dbReference type="InterPro" id="IPR006115">
    <property type="entry name" value="6PGDH_NADP-bd"/>
</dbReference>
<dbReference type="InterPro" id="IPR015814">
    <property type="entry name" value="Pgluconate_DH_NAD-bd_C"/>
</dbReference>
<dbReference type="Pfam" id="PF09130">
    <property type="entry name" value="DUF1932"/>
    <property type="match status" value="1"/>
</dbReference>
<dbReference type="Gene3D" id="3.40.50.720">
    <property type="entry name" value="NAD(P)-binding Rossmann-like Domain"/>
    <property type="match status" value="1"/>
</dbReference>
<dbReference type="Gene3D" id="1.10.1040.10">
    <property type="entry name" value="N-(1-d-carboxylethyl)-l-norvaline Dehydrogenase, domain 2"/>
    <property type="match status" value="1"/>
</dbReference>
<dbReference type="GO" id="GO:0050661">
    <property type="term" value="F:NADP binding"/>
    <property type="evidence" value="ECO:0007669"/>
    <property type="project" value="InterPro"/>
</dbReference>
<evidence type="ECO:0000259" key="2">
    <source>
        <dbReference type="Pfam" id="PF09130"/>
    </source>
</evidence>
<comment type="caution">
    <text evidence="3">The sequence shown here is derived from an EMBL/GenBank/DDBJ whole genome shotgun (WGS) entry which is preliminary data.</text>
</comment>
<keyword evidence="4" id="KW-1185">Reference proteome</keyword>
<dbReference type="InterPro" id="IPR008927">
    <property type="entry name" value="6-PGluconate_DH-like_C_sf"/>
</dbReference>
<name>A0A917TFE9_9ACTN</name>
<dbReference type="SUPFAM" id="SSF51735">
    <property type="entry name" value="NAD(P)-binding Rossmann-fold domains"/>
    <property type="match status" value="1"/>
</dbReference>
<feature type="domain" description="6-phosphogluconate dehydrogenase NADP-binding" evidence="1">
    <location>
        <begin position="3"/>
        <end position="104"/>
    </location>
</feature>
<dbReference type="AlphaFoldDB" id="A0A917TFE9"/>
<dbReference type="SUPFAM" id="SSF48179">
    <property type="entry name" value="6-phosphogluconate dehydrogenase C-terminal domain-like"/>
    <property type="match status" value="1"/>
</dbReference>
<dbReference type="InterPro" id="IPR013328">
    <property type="entry name" value="6PGD_dom2"/>
</dbReference>
<evidence type="ECO:0000313" key="3">
    <source>
        <dbReference type="EMBL" id="GGM21534.1"/>
    </source>
</evidence>
<proteinExistence type="predicted"/>
<dbReference type="RefSeq" id="WP_190249782.1">
    <property type="nucleotide sequence ID" value="NZ_BMPI01000009.1"/>
</dbReference>
<dbReference type="Pfam" id="PF03446">
    <property type="entry name" value="NAD_binding_2"/>
    <property type="match status" value="1"/>
</dbReference>
<protein>
    <submittedName>
        <fullName evidence="3">Uncharacterized protein</fullName>
    </submittedName>
</protein>
<sequence>MTTVAVLGLGEAGGHIARDLVRAGATVRGYDPRVTAPDGVLNAPDATEACRGASLVLSVNSAADALDALAQGLPGCAPGTVWADLNTAAPAVKEAVHAAAGHRAVVADVALMAPVPPKGLYTAMTASGPGAEPFAAAVRAFGAAVDVLPGPVGVAATRKLLRSVFYKGLAAAVIEALTAARAAGLEDWLAANITEELTRADAATLDRLVTGSKAHAVRRTHEMEAAGELLDGLGVPARVTDASRDWLKDLADPPAHRNRID</sequence>
<dbReference type="EMBL" id="BMPI01000009">
    <property type="protein sequence ID" value="GGM21534.1"/>
    <property type="molecule type" value="Genomic_DNA"/>
</dbReference>
<gene>
    <name evidence="3" type="ORF">GCM10007977_023310</name>
</gene>
<dbReference type="InterPro" id="IPR036291">
    <property type="entry name" value="NAD(P)-bd_dom_sf"/>
</dbReference>
<reference evidence="3" key="2">
    <citation type="submission" date="2020-09" db="EMBL/GenBank/DDBJ databases">
        <authorList>
            <person name="Sun Q."/>
            <person name="Ohkuma M."/>
        </authorList>
    </citation>
    <scope>NUCLEOTIDE SEQUENCE</scope>
    <source>
        <strain evidence="3">JCM 19831</strain>
    </source>
</reference>
<dbReference type="Proteomes" id="UP000642070">
    <property type="component" value="Unassembled WGS sequence"/>
</dbReference>